<comment type="caution">
    <text evidence="2">The sequence shown here is derived from an EMBL/GenBank/DDBJ whole genome shotgun (WGS) entry which is preliminary data.</text>
</comment>
<evidence type="ECO:0000256" key="1">
    <source>
        <dbReference type="SAM" id="MobiDB-lite"/>
    </source>
</evidence>
<dbReference type="RefSeq" id="WP_104364160.1">
    <property type="nucleotide sequence ID" value="NZ_PSZD01000019.1"/>
</dbReference>
<dbReference type="EMBL" id="PSZD01000019">
    <property type="protein sequence ID" value="PPJ24465.1"/>
    <property type="molecule type" value="Genomic_DNA"/>
</dbReference>
<feature type="compositionally biased region" description="Gly residues" evidence="1">
    <location>
        <begin position="356"/>
        <end position="378"/>
    </location>
</feature>
<protein>
    <submittedName>
        <fullName evidence="2">Uncharacterized protein</fullName>
    </submittedName>
</protein>
<feature type="compositionally biased region" description="Polar residues" evidence="1">
    <location>
        <begin position="522"/>
        <end position="534"/>
    </location>
</feature>
<name>A0A2S6A092_9NOCA</name>
<feature type="region of interest" description="Disordered" evidence="1">
    <location>
        <begin position="499"/>
        <end position="573"/>
    </location>
</feature>
<feature type="region of interest" description="Disordered" evidence="1">
    <location>
        <begin position="467"/>
        <end position="486"/>
    </location>
</feature>
<reference evidence="2 3" key="1">
    <citation type="submission" date="2018-02" db="EMBL/GenBank/DDBJ databases">
        <title>8 Nocardia nova and 1 Nocardia cyriacigeorgica strain used for evolution to TMP-SMX.</title>
        <authorList>
            <person name="Mehta H."/>
            <person name="Weng J."/>
            <person name="Shamoo Y."/>
        </authorList>
    </citation>
    <scope>NUCLEOTIDE SEQUENCE [LARGE SCALE GENOMIC DNA]</scope>
    <source>
        <strain evidence="2 3">BAA2227</strain>
    </source>
</reference>
<accession>A0A2S6A092</accession>
<feature type="region of interest" description="Disordered" evidence="1">
    <location>
        <begin position="259"/>
        <end position="279"/>
    </location>
</feature>
<dbReference type="Proteomes" id="UP000238356">
    <property type="component" value="Unassembled WGS sequence"/>
</dbReference>
<evidence type="ECO:0000313" key="2">
    <source>
        <dbReference type="EMBL" id="PPJ24465.1"/>
    </source>
</evidence>
<dbReference type="AlphaFoldDB" id="A0A2S6A092"/>
<feature type="region of interest" description="Disordered" evidence="1">
    <location>
        <begin position="676"/>
        <end position="715"/>
    </location>
</feature>
<gene>
    <name evidence="2" type="ORF">C5F51_25195</name>
</gene>
<sequence>MGDKDADKVISDIEDRDNFGGWGPWQDDHHFQGDEVKNTLEEINGLSDADLKKVFDKLSMAMSNGYVESPLTRLAKDAKDQGFDPKYATLVDSLSKPDPQAVLDARKTENEAKEKVTFRDGWGWETRDEKNHLEWVDLYVPKGASDSLTALIGDTQFTMQWGFDTLGAHEAKDAPPFSKILDSDPNVKEVDGWSQIKDDHEKIVKQLTDRQHDQEAKLNGVNLDTLDTKILGKKVFTDLKTVKDNLNDQLKIDYLPADNKAPGPYSTRDGDDINYYSGDPQHPIKTTVYQKSSDGNFYLTAQAEQMFYVSAIHAAVDDWHEKYKAAIKDYSDKAAKVDGGDDNGGNNNGGKKDGGNDNGGNNNGGNNNGGNNNGGNNNGGTTTTGQDALNGQGNDQPQNFSDLFPAGLTDGTATDPSATGDGTTTDATGTDTTGTDATGTDGTQTSTTEPASWLNQAIDDIKNSATAAPAAATPAQNSAQPVNPLLNMMPGLGSALGGMGQGNGPFGSGVGNSGGVGNPDGTSGSRFGRQGQQPPSAPFVQPAAATSSQPLTGFQPGVVSASATSPGPVPANSHSMVDMKLPDGSAQKVSAVVADVVNKEMNNPNGCNADGAYGNALGQLTQIDPSAAHTGDIVRWGNHSAVIVREGPDNAYMVVDGQMKPLNLMTQGSLTDYTFFHPSGADPSDAGQSQRNTAQSVAATTATGPGVSAEQSRQI</sequence>
<evidence type="ECO:0000313" key="3">
    <source>
        <dbReference type="Proteomes" id="UP000238356"/>
    </source>
</evidence>
<feature type="compositionally biased region" description="Low complexity" evidence="1">
    <location>
        <begin position="409"/>
        <end position="448"/>
    </location>
</feature>
<feature type="compositionally biased region" description="Gly residues" evidence="1">
    <location>
        <begin position="499"/>
        <end position="518"/>
    </location>
</feature>
<organism evidence="2 3">
    <name type="scientific">Nocardia nova</name>
    <dbReference type="NCBI Taxonomy" id="37330"/>
    <lineage>
        <taxon>Bacteria</taxon>
        <taxon>Bacillati</taxon>
        <taxon>Actinomycetota</taxon>
        <taxon>Actinomycetes</taxon>
        <taxon>Mycobacteriales</taxon>
        <taxon>Nocardiaceae</taxon>
        <taxon>Nocardia</taxon>
    </lineage>
</organism>
<keyword evidence="3" id="KW-1185">Reference proteome</keyword>
<feature type="compositionally biased region" description="Polar residues" evidence="1">
    <location>
        <begin position="686"/>
        <end position="715"/>
    </location>
</feature>
<feature type="compositionally biased region" description="Low complexity" evidence="1">
    <location>
        <begin position="467"/>
        <end position="480"/>
    </location>
</feature>
<feature type="region of interest" description="Disordered" evidence="1">
    <location>
        <begin position="336"/>
        <end position="451"/>
    </location>
</feature>
<proteinExistence type="predicted"/>
<feature type="compositionally biased region" description="Polar residues" evidence="1">
    <location>
        <begin position="381"/>
        <end position="401"/>
    </location>
</feature>